<evidence type="ECO:0000313" key="2">
    <source>
        <dbReference type="Proteomes" id="UP000772434"/>
    </source>
</evidence>
<dbReference type="SUPFAM" id="SSF52047">
    <property type="entry name" value="RNI-like"/>
    <property type="match status" value="1"/>
</dbReference>
<reference evidence="1" key="1">
    <citation type="submission" date="2020-11" db="EMBL/GenBank/DDBJ databases">
        <authorList>
            <consortium name="DOE Joint Genome Institute"/>
            <person name="Ahrendt S."/>
            <person name="Riley R."/>
            <person name="Andreopoulos W."/>
            <person name="Labutti K."/>
            <person name="Pangilinan J."/>
            <person name="Ruiz-Duenas F.J."/>
            <person name="Barrasa J.M."/>
            <person name="Sanchez-Garcia M."/>
            <person name="Camarero S."/>
            <person name="Miyauchi S."/>
            <person name="Serrano A."/>
            <person name="Linde D."/>
            <person name="Babiker R."/>
            <person name="Drula E."/>
            <person name="Ayuso-Fernandez I."/>
            <person name="Pacheco R."/>
            <person name="Padilla G."/>
            <person name="Ferreira P."/>
            <person name="Barriuso J."/>
            <person name="Kellner H."/>
            <person name="Castanera R."/>
            <person name="Alfaro M."/>
            <person name="Ramirez L."/>
            <person name="Pisabarro A.G."/>
            <person name="Kuo A."/>
            <person name="Tritt A."/>
            <person name="Lipzen A."/>
            <person name="He G."/>
            <person name="Yan M."/>
            <person name="Ng V."/>
            <person name="Cullen D."/>
            <person name="Martin F."/>
            <person name="Rosso M.-N."/>
            <person name="Henrissat B."/>
            <person name="Hibbett D."/>
            <person name="Martinez A.T."/>
            <person name="Grigoriev I.V."/>
        </authorList>
    </citation>
    <scope>NUCLEOTIDE SEQUENCE</scope>
    <source>
        <strain evidence="1">AH 40177</strain>
    </source>
</reference>
<accession>A0A9P5Q3M3</accession>
<dbReference type="EMBL" id="JADNRY010000021">
    <property type="protein sequence ID" value="KAF9072985.1"/>
    <property type="molecule type" value="Genomic_DNA"/>
</dbReference>
<dbReference type="Proteomes" id="UP000772434">
    <property type="component" value="Unassembled WGS sequence"/>
</dbReference>
<gene>
    <name evidence="1" type="ORF">BDP27DRAFT_1319756</name>
</gene>
<evidence type="ECO:0000313" key="1">
    <source>
        <dbReference type="EMBL" id="KAF9072985.1"/>
    </source>
</evidence>
<proteinExistence type="predicted"/>
<keyword evidence="2" id="KW-1185">Reference proteome</keyword>
<comment type="caution">
    <text evidence="1">The sequence shown here is derived from an EMBL/GenBank/DDBJ whole genome shotgun (WGS) entry which is preliminary data.</text>
</comment>
<sequence>MITMTHYLSGSRLDGQIQLENSEICFLRTRLFEAETQVQSLDEELEPPEIHVFTKAPRLGQLRIDEADGGNQGVTILGSLVLPWNQLTDLHAAFDYASARSLYMDMFARFKNLVYLTLSSMHTPSASNDHPIIMPNLKSLDLSSAHPSYVRHITAPVLEHLALYYLDNQSFVADVLSFHNRSSTALLSLAITAPLYAGSHFLSKSFLAILPAFFTVKLLKMFYGKVEYACDDPDINATLKALSYVEGRSILLPNLVSFEYHQNWRYHRDSRYCPLELVPMVLSRRIPNQPAATGETRIQRLQKVVLDFRLEEETKQIVGIPGLELVYSERNF</sequence>
<dbReference type="AlphaFoldDB" id="A0A9P5Q3M3"/>
<organism evidence="1 2">
    <name type="scientific">Rhodocollybia butyracea</name>
    <dbReference type="NCBI Taxonomy" id="206335"/>
    <lineage>
        <taxon>Eukaryota</taxon>
        <taxon>Fungi</taxon>
        <taxon>Dikarya</taxon>
        <taxon>Basidiomycota</taxon>
        <taxon>Agaricomycotina</taxon>
        <taxon>Agaricomycetes</taxon>
        <taxon>Agaricomycetidae</taxon>
        <taxon>Agaricales</taxon>
        <taxon>Marasmiineae</taxon>
        <taxon>Omphalotaceae</taxon>
        <taxon>Rhodocollybia</taxon>
    </lineage>
</organism>
<protein>
    <submittedName>
        <fullName evidence="1">Uncharacterized protein</fullName>
    </submittedName>
</protein>
<name>A0A9P5Q3M3_9AGAR</name>